<organism evidence="2 3">
    <name type="scientific">Kineothrix alysoides</name>
    <dbReference type="NCBI Taxonomy" id="1469948"/>
    <lineage>
        <taxon>Bacteria</taxon>
        <taxon>Bacillati</taxon>
        <taxon>Bacillota</taxon>
        <taxon>Clostridia</taxon>
        <taxon>Lachnospirales</taxon>
        <taxon>Lachnospiraceae</taxon>
        <taxon>Kineothrix</taxon>
    </lineage>
</organism>
<reference evidence="2 3" key="1">
    <citation type="submission" date="2019-03" db="EMBL/GenBank/DDBJ databases">
        <title>Genomic Encyclopedia of Type Strains, Phase IV (KMG-IV): sequencing the most valuable type-strain genomes for metagenomic binning, comparative biology and taxonomic classification.</title>
        <authorList>
            <person name="Goeker M."/>
        </authorList>
    </citation>
    <scope>NUCLEOTIDE SEQUENCE [LARGE SCALE GENOMIC DNA]</scope>
    <source>
        <strain evidence="2 3">DSM 100556</strain>
    </source>
</reference>
<evidence type="ECO:0000313" key="3">
    <source>
        <dbReference type="Proteomes" id="UP000295718"/>
    </source>
</evidence>
<name>A0A4R1R1V0_9FIRM</name>
<dbReference type="SUPFAM" id="SSF47336">
    <property type="entry name" value="ACP-like"/>
    <property type="match status" value="1"/>
</dbReference>
<dbReference type="InterPro" id="IPR009081">
    <property type="entry name" value="PP-bd_ACP"/>
</dbReference>
<protein>
    <submittedName>
        <fullName evidence="2">Acyl carrier protein</fullName>
    </submittedName>
</protein>
<dbReference type="InterPro" id="IPR036736">
    <property type="entry name" value="ACP-like_sf"/>
</dbReference>
<keyword evidence="3" id="KW-1185">Reference proteome</keyword>
<dbReference type="EMBL" id="SLUO01000004">
    <property type="protein sequence ID" value="TCL59326.1"/>
    <property type="molecule type" value="Genomic_DNA"/>
</dbReference>
<gene>
    <name evidence="2" type="ORF">EDD76_10462</name>
</gene>
<dbReference type="OrthoDB" id="9811033at2"/>
<feature type="domain" description="Carrier" evidence="1">
    <location>
        <begin position="1"/>
        <end position="79"/>
    </location>
</feature>
<dbReference type="RefSeq" id="WP_031392415.1">
    <property type="nucleotide sequence ID" value="NZ_JPNB01000002.1"/>
</dbReference>
<sequence>MTREEVFKTLSEVFQDVFDDETITVNGTTTSEDIEDWDSLEHINLIAAVEQEFGMKFTMGQVVTMKNVGEMADIIISQI</sequence>
<evidence type="ECO:0000313" key="2">
    <source>
        <dbReference type="EMBL" id="TCL59326.1"/>
    </source>
</evidence>
<accession>A0A4R1R1V0</accession>
<dbReference type="STRING" id="1469948.GCA_000732725_03801"/>
<comment type="caution">
    <text evidence="2">The sequence shown here is derived from an EMBL/GenBank/DDBJ whole genome shotgun (WGS) entry which is preliminary data.</text>
</comment>
<proteinExistence type="predicted"/>
<dbReference type="Proteomes" id="UP000295718">
    <property type="component" value="Unassembled WGS sequence"/>
</dbReference>
<dbReference type="Pfam" id="PF00550">
    <property type="entry name" value="PP-binding"/>
    <property type="match status" value="1"/>
</dbReference>
<dbReference type="AlphaFoldDB" id="A0A4R1R1V0"/>
<dbReference type="Gene3D" id="1.10.1200.10">
    <property type="entry name" value="ACP-like"/>
    <property type="match status" value="1"/>
</dbReference>
<dbReference type="PROSITE" id="PS50075">
    <property type="entry name" value="CARRIER"/>
    <property type="match status" value="1"/>
</dbReference>
<evidence type="ECO:0000259" key="1">
    <source>
        <dbReference type="PROSITE" id="PS50075"/>
    </source>
</evidence>